<evidence type="ECO:0000259" key="5">
    <source>
        <dbReference type="Pfam" id="PF08100"/>
    </source>
</evidence>
<dbReference type="Gene3D" id="1.10.10.10">
    <property type="entry name" value="Winged helix-like DNA-binding domain superfamily/Winged helix DNA-binding domain"/>
    <property type="match status" value="1"/>
</dbReference>
<protein>
    <submittedName>
        <fullName evidence="7">Class I SAM-dependent methyltransferase</fullName>
    </submittedName>
</protein>
<feature type="active site" description="Proton acceptor" evidence="4">
    <location>
        <position position="249"/>
    </location>
</feature>
<dbReference type="PIRSF" id="PIRSF005739">
    <property type="entry name" value="O-mtase"/>
    <property type="match status" value="1"/>
</dbReference>
<dbReference type="PANTHER" id="PTHR43712:SF2">
    <property type="entry name" value="O-METHYLTRANSFERASE CICE"/>
    <property type="match status" value="1"/>
</dbReference>
<dbReference type="PANTHER" id="PTHR43712">
    <property type="entry name" value="PUTATIVE (AFU_ORTHOLOGUE AFUA_4G14580)-RELATED"/>
    <property type="match status" value="1"/>
</dbReference>
<reference evidence="7" key="1">
    <citation type="submission" date="2023-03" db="EMBL/GenBank/DDBJ databases">
        <title>Edaphobacter sp.</title>
        <authorList>
            <person name="Huber K.J."/>
            <person name="Papendorf J."/>
            <person name="Pilke C."/>
            <person name="Bunk B."/>
            <person name="Sproeer C."/>
            <person name="Pester M."/>
        </authorList>
    </citation>
    <scope>NUCLEOTIDE SEQUENCE</scope>
    <source>
        <strain evidence="7">DSM 110680</strain>
    </source>
</reference>
<dbReference type="InterPro" id="IPR041698">
    <property type="entry name" value="Methyltransf_25"/>
</dbReference>
<feature type="domain" description="Methyltransferase" evidence="6">
    <location>
        <begin position="175"/>
        <end position="271"/>
    </location>
</feature>
<feature type="domain" description="O-methyltransferase dimerisation" evidence="5">
    <location>
        <begin position="20"/>
        <end position="92"/>
    </location>
</feature>
<evidence type="ECO:0000256" key="3">
    <source>
        <dbReference type="ARBA" id="ARBA00022691"/>
    </source>
</evidence>
<dbReference type="PROSITE" id="PS51683">
    <property type="entry name" value="SAM_OMT_II"/>
    <property type="match status" value="1"/>
</dbReference>
<dbReference type="GO" id="GO:0008168">
    <property type="term" value="F:methyltransferase activity"/>
    <property type="evidence" value="ECO:0007669"/>
    <property type="project" value="UniProtKB-KW"/>
</dbReference>
<dbReference type="EMBL" id="CP121196">
    <property type="protein sequence ID" value="XBH19210.1"/>
    <property type="molecule type" value="Genomic_DNA"/>
</dbReference>
<evidence type="ECO:0000313" key="7">
    <source>
        <dbReference type="EMBL" id="XBH19210.1"/>
    </source>
</evidence>
<accession>A0AAU7DNI1</accession>
<dbReference type="AlphaFoldDB" id="A0AAU7DNI1"/>
<sequence>MQNGQSGQAPLNPGLVFDMVQAVQKTAALKAAIDLDIFRAVGHGPGDVASIAKHAQASERGTRILCDFLVINGVLAKEGNCYKHTPSSAAFLDPASPACMASVAHFMARPELITGLTGLADVVRAGRTHLPGEGTVEPDNPLWVEFAEKMAPMMGPMAGPLGAVVLEGHAGPMHVLDIAAGHGLFGIEIAKQNKEARVTGLDWAPVLRVALKNAEKAGVQDRYNMLPGSAFEVDFGGPYDAVLLTNFLHHFDKPTCVGLLKKVRSSLKPGGRAATLEFVPNEDRVSPPMPAAFAMTMLTTTASGDAYTFSELNSMYDEAGFTGVKGHPIPMSPHTIVMGNA</sequence>
<name>A0AAU7DNI1_9BACT</name>
<dbReference type="Pfam" id="PF08100">
    <property type="entry name" value="Dimerisation"/>
    <property type="match status" value="1"/>
</dbReference>
<dbReference type="InterPro" id="IPR029063">
    <property type="entry name" value="SAM-dependent_MTases_sf"/>
</dbReference>
<organism evidence="7">
    <name type="scientific">Telmatobacter sp. DSM 110680</name>
    <dbReference type="NCBI Taxonomy" id="3036704"/>
    <lineage>
        <taxon>Bacteria</taxon>
        <taxon>Pseudomonadati</taxon>
        <taxon>Acidobacteriota</taxon>
        <taxon>Terriglobia</taxon>
        <taxon>Terriglobales</taxon>
        <taxon>Acidobacteriaceae</taxon>
        <taxon>Telmatobacter</taxon>
    </lineage>
</organism>
<dbReference type="SUPFAM" id="SSF53335">
    <property type="entry name" value="S-adenosyl-L-methionine-dependent methyltransferases"/>
    <property type="match status" value="1"/>
</dbReference>
<gene>
    <name evidence="7" type="ORF">P8935_07805</name>
</gene>
<dbReference type="RefSeq" id="WP_348264425.1">
    <property type="nucleotide sequence ID" value="NZ_CP121196.1"/>
</dbReference>
<dbReference type="Pfam" id="PF13649">
    <property type="entry name" value="Methyltransf_25"/>
    <property type="match status" value="1"/>
</dbReference>
<dbReference type="InterPro" id="IPR036390">
    <property type="entry name" value="WH_DNA-bd_sf"/>
</dbReference>
<dbReference type="Gene3D" id="3.40.50.150">
    <property type="entry name" value="Vaccinia Virus protein VP39"/>
    <property type="match status" value="1"/>
</dbReference>
<dbReference type="GO" id="GO:0046983">
    <property type="term" value="F:protein dimerization activity"/>
    <property type="evidence" value="ECO:0007669"/>
    <property type="project" value="InterPro"/>
</dbReference>
<evidence type="ECO:0000256" key="4">
    <source>
        <dbReference type="PIRSR" id="PIRSR005739-1"/>
    </source>
</evidence>
<dbReference type="CDD" id="cd02440">
    <property type="entry name" value="AdoMet_MTases"/>
    <property type="match status" value="1"/>
</dbReference>
<dbReference type="InterPro" id="IPR016461">
    <property type="entry name" value="COMT-like"/>
</dbReference>
<dbReference type="GO" id="GO:0032259">
    <property type="term" value="P:methylation"/>
    <property type="evidence" value="ECO:0007669"/>
    <property type="project" value="UniProtKB-KW"/>
</dbReference>
<evidence type="ECO:0000256" key="1">
    <source>
        <dbReference type="ARBA" id="ARBA00022603"/>
    </source>
</evidence>
<dbReference type="InterPro" id="IPR036388">
    <property type="entry name" value="WH-like_DNA-bd_sf"/>
</dbReference>
<proteinExistence type="predicted"/>
<dbReference type="InterPro" id="IPR012967">
    <property type="entry name" value="COMT_dimerisation"/>
</dbReference>
<dbReference type="SUPFAM" id="SSF46785">
    <property type="entry name" value="Winged helix' DNA-binding domain"/>
    <property type="match status" value="1"/>
</dbReference>
<evidence type="ECO:0000259" key="6">
    <source>
        <dbReference type="Pfam" id="PF13649"/>
    </source>
</evidence>
<keyword evidence="2" id="KW-0808">Transferase</keyword>
<keyword evidence="1 7" id="KW-0489">Methyltransferase</keyword>
<keyword evidence="3" id="KW-0949">S-adenosyl-L-methionine</keyword>
<evidence type="ECO:0000256" key="2">
    <source>
        <dbReference type="ARBA" id="ARBA00022679"/>
    </source>
</evidence>